<dbReference type="Pfam" id="PF11380">
    <property type="entry name" value="Stealth_CR2"/>
    <property type="match status" value="1"/>
</dbReference>
<keyword evidence="3" id="KW-0808">Transferase</keyword>
<proteinExistence type="inferred from homology"/>
<evidence type="ECO:0000259" key="7">
    <source>
        <dbReference type="Pfam" id="PF17101"/>
    </source>
</evidence>
<dbReference type="Proteomes" id="UP000242515">
    <property type="component" value="Unassembled WGS sequence"/>
</dbReference>
<evidence type="ECO:0000256" key="3">
    <source>
        <dbReference type="ARBA" id="ARBA00022679"/>
    </source>
</evidence>
<dbReference type="InterPro" id="IPR021520">
    <property type="entry name" value="Stealth_CR2"/>
</dbReference>
<dbReference type="InterPro" id="IPR047141">
    <property type="entry name" value="Stealth"/>
</dbReference>
<evidence type="ECO:0000259" key="8">
    <source>
        <dbReference type="Pfam" id="PF17102"/>
    </source>
</evidence>
<evidence type="ECO:0000259" key="6">
    <source>
        <dbReference type="Pfam" id="PF11380"/>
    </source>
</evidence>
<dbReference type="GO" id="GO:0016772">
    <property type="term" value="F:transferase activity, transferring phosphorus-containing groups"/>
    <property type="evidence" value="ECO:0007669"/>
    <property type="project" value="InterPro"/>
</dbReference>
<sequence length="343" mass="40729">MKIDFVLPWVDPNDKEWQDKRNQFSGDYNKMANSDARFRDFDTLRFVFRSIEKNCPWFNKIYLITEGHKPEWLDDNNPKVKVVTHKELYFNSEHLPVFNSSSIEMNLPNIKELSENFVYLNDDMIFYNPIKKDRFFKDGKPVDFISTSLVKRGRLFQFLKGKKIWIDSLNNNLNLINSSKDIKQLENEFLSDSSYSLTDKINNFISKNILGKVFWIGHWHHPQPYLKSTLIEVHEKFSTQMASSSSNRFRKSDDYTHYLFRYWHLMSGAFYPKKCNDDYIKNICGVEDAKQAVKDLTGNRKVNFFCLNDDENMDSQDEFTVLNIINSFLEKNFPEKSSFEMDN</sequence>
<reference evidence="11" key="1">
    <citation type="submission" date="2016-10" db="EMBL/GenBank/DDBJ databases">
        <authorList>
            <person name="Varghese N."/>
            <person name="Submissions S."/>
        </authorList>
    </citation>
    <scope>NUCLEOTIDE SEQUENCE [LARGE SCALE GENOMIC DNA]</scope>
    <source>
        <strain evidence="11">8N4</strain>
    </source>
</reference>
<evidence type="ECO:0000256" key="5">
    <source>
        <dbReference type="ARBA" id="ARBA00032902"/>
    </source>
</evidence>
<evidence type="ECO:0000313" key="11">
    <source>
        <dbReference type="Proteomes" id="UP000242515"/>
    </source>
</evidence>
<dbReference type="EMBL" id="FOGC01000002">
    <property type="protein sequence ID" value="SEQ38074.1"/>
    <property type="molecule type" value="Genomic_DNA"/>
</dbReference>
<dbReference type="AlphaFoldDB" id="A0A1H9FJH7"/>
<accession>A0A1H9FJH7</accession>
<dbReference type="Pfam" id="PF17101">
    <property type="entry name" value="Stealth_CR1"/>
    <property type="match status" value="1"/>
</dbReference>
<dbReference type="InterPro" id="IPR031358">
    <property type="entry name" value="Stealth_CR1"/>
</dbReference>
<feature type="domain" description="Stealth protein CR4 conserved region 4" evidence="9">
    <location>
        <begin position="298"/>
        <end position="342"/>
    </location>
</feature>
<dbReference type="PANTHER" id="PTHR24045:SF0">
    <property type="entry name" value="N-ACETYLGLUCOSAMINE-1-PHOSPHOTRANSFERASE SUBUNITS ALPHA_BETA"/>
    <property type="match status" value="1"/>
</dbReference>
<dbReference type="InterPro" id="IPR031357">
    <property type="entry name" value="Stealth_CR3"/>
</dbReference>
<dbReference type="GO" id="GO:0000271">
    <property type="term" value="P:polysaccharide biosynthetic process"/>
    <property type="evidence" value="ECO:0007669"/>
    <property type="project" value="UniProtKB-KW"/>
</dbReference>
<dbReference type="RefSeq" id="WP_092673373.1">
    <property type="nucleotide sequence ID" value="NZ_FOGC01000002.1"/>
</dbReference>
<keyword evidence="11" id="KW-1185">Reference proteome</keyword>
<dbReference type="Pfam" id="PF17102">
    <property type="entry name" value="Stealth_CR3"/>
    <property type="match status" value="1"/>
</dbReference>
<dbReference type="Pfam" id="PF17103">
    <property type="entry name" value="Stealth_CR4"/>
    <property type="match status" value="1"/>
</dbReference>
<dbReference type="STRING" id="988801.SAMN05216522_102343"/>
<dbReference type="InterPro" id="IPR031356">
    <property type="entry name" value="Stealth_CR4"/>
</dbReference>
<feature type="domain" description="Stealth protein CR2 conserved region 2" evidence="6">
    <location>
        <begin position="37"/>
        <end position="138"/>
    </location>
</feature>
<protein>
    <recommendedName>
        <fullName evidence="2">Capsular polysaccharide phosphotransferase SacB</fullName>
    </recommendedName>
    <alternativeName>
        <fullName evidence="5">Stealth protein SacB</fullName>
    </alternativeName>
</protein>
<dbReference type="OrthoDB" id="9776077at2"/>
<evidence type="ECO:0000259" key="9">
    <source>
        <dbReference type="Pfam" id="PF17103"/>
    </source>
</evidence>
<evidence type="ECO:0000256" key="2">
    <source>
        <dbReference type="ARBA" id="ARBA00022423"/>
    </source>
</evidence>
<keyword evidence="4" id="KW-0270">Exopolysaccharide synthesis</keyword>
<name>A0A1H9FJH7_9GAMM</name>
<feature type="domain" description="Stealth protein CR1 conserved region 1" evidence="7">
    <location>
        <begin position="1"/>
        <end position="28"/>
    </location>
</feature>
<evidence type="ECO:0000256" key="4">
    <source>
        <dbReference type="ARBA" id="ARBA00023169"/>
    </source>
</evidence>
<evidence type="ECO:0000313" key="10">
    <source>
        <dbReference type="EMBL" id="SEQ38074.1"/>
    </source>
</evidence>
<dbReference type="PANTHER" id="PTHR24045">
    <property type="match status" value="1"/>
</dbReference>
<comment type="similarity">
    <text evidence="1">Belongs to the stealth family.</text>
</comment>
<gene>
    <name evidence="10" type="ORF">SAMN05216522_102343</name>
</gene>
<feature type="domain" description="Stealth protein CR3 conserved region 3" evidence="8">
    <location>
        <begin position="220"/>
        <end position="255"/>
    </location>
</feature>
<organism evidence="10 11">
    <name type="scientific">Rosenbergiella nectarea</name>
    <dbReference type="NCBI Taxonomy" id="988801"/>
    <lineage>
        <taxon>Bacteria</taxon>
        <taxon>Pseudomonadati</taxon>
        <taxon>Pseudomonadota</taxon>
        <taxon>Gammaproteobacteria</taxon>
        <taxon>Enterobacterales</taxon>
        <taxon>Erwiniaceae</taxon>
        <taxon>Rosenbergiella</taxon>
    </lineage>
</organism>
<evidence type="ECO:0000256" key="1">
    <source>
        <dbReference type="ARBA" id="ARBA00007583"/>
    </source>
</evidence>